<dbReference type="Proteomes" id="UP000494119">
    <property type="component" value="Unassembled WGS sequence"/>
</dbReference>
<comment type="catalytic activity">
    <reaction evidence="9">
        <text>3',3'-c-di-GMP + H2O = 5'-phosphoguanylyl(3'-&gt;5')guanosine + H(+)</text>
        <dbReference type="Rhea" id="RHEA:24902"/>
        <dbReference type="ChEBI" id="CHEBI:15377"/>
        <dbReference type="ChEBI" id="CHEBI:15378"/>
        <dbReference type="ChEBI" id="CHEBI:58754"/>
        <dbReference type="ChEBI" id="CHEBI:58805"/>
        <dbReference type="EC" id="3.1.4.52"/>
    </reaction>
</comment>
<protein>
    <recommendedName>
        <fullName evidence="2">cyclic-guanylate-specific phosphodiesterase</fullName>
        <ecNumber evidence="2">3.1.4.52</ecNumber>
    </recommendedName>
</protein>
<evidence type="ECO:0000256" key="9">
    <source>
        <dbReference type="ARBA" id="ARBA00034290"/>
    </source>
</evidence>
<keyword evidence="8 10" id="KW-0472">Membrane</keyword>
<evidence type="ECO:0000256" key="6">
    <source>
        <dbReference type="ARBA" id="ARBA00022801"/>
    </source>
</evidence>
<evidence type="ECO:0000313" key="12">
    <source>
        <dbReference type="EMBL" id="CAB3807622.1"/>
    </source>
</evidence>
<dbReference type="PROSITE" id="PS50883">
    <property type="entry name" value="EAL"/>
    <property type="match status" value="1"/>
</dbReference>
<evidence type="ECO:0000256" key="7">
    <source>
        <dbReference type="ARBA" id="ARBA00022989"/>
    </source>
</evidence>
<evidence type="ECO:0000256" key="2">
    <source>
        <dbReference type="ARBA" id="ARBA00012282"/>
    </source>
</evidence>
<evidence type="ECO:0000256" key="8">
    <source>
        <dbReference type="ARBA" id="ARBA00023136"/>
    </source>
</evidence>
<dbReference type="InterPro" id="IPR024744">
    <property type="entry name" value="CSS-motif_dom"/>
</dbReference>
<dbReference type="InterPro" id="IPR050706">
    <property type="entry name" value="Cyclic-di-GMP_PDE-like"/>
</dbReference>
<dbReference type="Pfam" id="PF00563">
    <property type="entry name" value="EAL"/>
    <property type="match status" value="1"/>
</dbReference>
<organism evidence="12 13">
    <name type="scientific">Paraburkholderia caffeinitolerans</name>
    <dbReference type="NCBI Taxonomy" id="1723730"/>
    <lineage>
        <taxon>Bacteria</taxon>
        <taxon>Pseudomonadati</taxon>
        <taxon>Pseudomonadota</taxon>
        <taxon>Betaproteobacteria</taxon>
        <taxon>Burkholderiales</taxon>
        <taxon>Burkholderiaceae</taxon>
        <taxon>Paraburkholderia</taxon>
    </lineage>
</organism>
<evidence type="ECO:0000256" key="5">
    <source>
        <dbReference type="ARBA" id="ARBA00022692"/>
    </source>
</evidence>
<feature type="transmembrane region" description="Helical" evidence="10">
    <location>
        <begin position="52"/>
        <end position="74"/>
    </location>
</feature>
<dbReference type="GO" id="GO:0071111">
    <property type="term" value="F:cyclic-guanylate-specific phosphodiesterase activity"/>
    <property type="evidence" value="ECO:0007669"/>
    <property type="project" value="UniProtKB-EC"/>
</dbReference>
<gene>
    <name evidence="12" type="primary">pdeB_2</name>
    <name evidence="12" type="ORF">LMG28688_06588</name>
</gene>
<keyword evidence="7 10" id="KW-1133">Transmembrane helix</keyword>
<evidence type="ECO:0000256" key="1">
    <source>
        <dbReference type="ARBA" id="ARBA00004651"/>
    </source>
</evidence>
<evidence type="ECO:0000256" key="10">
    <source>
        <dbReference type="SAM" id="Phobius"/>
    </source>
</evidence>
<evidence type="ECO:0000256" key="4">
    <source>
        <dbReference type="ARBA" id="ARBA00022636"/>
    </source>
</evidence>
<dbReference type="AlphaFoldDB" id="A0A6J5GV93"/>
<dbReference type="SUPFAM" id="SSF141868">
    <property type="entry name" value="EAL domain-like"/>
    <property type="match status" value="1"/>
</dbReference>
<dbReference type="Pfam" id="PF12792">
    <property type="entry name" value="CSS-motif"/>
    <property type="match status" value="1"/>
</dbReference>
<keyword evidence="13" id="KW-1185">Reference proteome</keyword>
<reference evidence="12 13" key="1">
    <citation type="submission" date="2020-04" db="EMBL/GenBank/DDBJ databases">
        <authorList>
            <person name="De Canck E."/>
        </authorList>
    </citation>
    <scope>NUCLEOTIDE SEQUENCE [LARGE SCALE GENOMIC DNA]</scope>
    <source>
        <strain evidence="12 13">LMG 28688</strain>
    </source>
</reference>
<dbReference type="CDD" id="cd01948">
    <property type="entry name" value="EAL"/>
    <property type="match status" value="1"/>
</dbReference>
<keyword evidence="5 10" id="KW-0812">Transmembrane</keyword>
<dbReference type="PANTHER" id="PTHR33121:SF81">
    <property type="entry name" value="CYCLIC DI-GMP PHOSPHODIESTERASE PDEB-RELATED"/>
    <property type="match status" value="1"/>
</dbReference>
<evidence type="ECO:0000259" key="11">
    <source>
        <dbReference type="PROSITE" id="PS50883"/>
    </source>
</evidence>
<feature type="transmembrane region" description="Helical" evidence="10">
    <location>
        <begin position="294"/>
        <end position="312"/>
    </location>
</feature>
<dbReference type="InterPro" id="IPR001633">
    <property type="entry name" value="EAL_dom"/>
</dbReference>
<name>A0A6J5GV93_9BURK</name>
<evidence type="ECO:0000313" key="13">
    <source>
        <dbReference type="Proteomes" id="UP000494119"/>
    </source>
</evidence>
<keyword evidence="6 12" id="KW-0378">Hydrolase</keyword>
<feature type="domain" description="EAL" evidence="11">
    <location>
        <begin position="318"/>
        <end position="571"/>
    </location>
</feature>
<dbReference type="InterPro" id="IPR035919">
    <property type="entry name" value="EAL_sf"/>
</dbReference>
<dbReference type="GO" id="GO:0005886">
    <property type="term" value="C:plasma membrane"/>
    <property type="evidence" value="ECO:0007669"/>
    <property type="project" value="UniProtKB-SubCell"/>
</dbReference>
<keyword evidence="4" id="KW-0973">c-di-GMP</keyword>
<evidence type="ECO:0000256" key="3">
    <source>
        <dbReference type="ARBA" id="ARBA00022475"/>
    </source>
</evidence>
<dbReference type="SMART" id="SM00052">
    <property type="entry name" value="EAL"/>
    <property type="match status" value="1"/>
</dbReference>
<accession>A0A6J5GV93</accession>
<dbReference type="RefSeq" id="WP_425496374.1">
    <property type="nucleotide sequence ID" value="NZ_CADIKL010000054.1"/>
</dbReference>
<dbReference type="Gene3D" id="3.20.20.450">
    <property type="entry name" value="EAL domain"/>
    <property type="match status" value="1"/>
</dbReference>
<comment type="subcellular location">
    <subcellularLocation>
        <location evidence="1">Cell membrane</location>
        <topology evidence="1">Multi-pass membrane protein</topology>
    </subcellularLocation>
</comment>
<sequence>MLAAVARVRLTQLLGHVMSSLSAPVARRALSYLPRPFVRVIRGVLDSRRMTAVTTAVVGTLAIALLAGIAFGFARAQIMREEFAKLNVVAAEVLERSERSSAQVRAAIAELQAHDTAPCSPKSVALMAELNLKYGQLQGVGYVANNRLMCSSYGRHGDGVLLPAPTSQHTARGPLQLRKASLSLASSVGPQPVIMVTSAANGYTAIVSPTLAIDVDTKDPDVALGTVLYSSNEVRMSRGKFNPDWRGRLGDGQHAEFVKDDRIVSLWRSPRYDYFAFASIPADAANARIHQAGVLLMSCAACAMVVLLFLTGRSARKALPLSDAIREGLRRREFYLVYQPVVELNTGRWVGAEALLRWRRSTGEHVRPDIFIPVAEDCHLIEEITDQVFELAAADLAGFFEKYPDFHVAINLSASEMQSPDVVPRLKNFIARVTGARARNFAFEATERSLIKPDQARPILAEIRGMGSTVAIDDFGTGYSSLSYLQTLGTDYLKIDKSFVDAIDTASVKNHVVAHIIGLAKDLRLQLIAEGVETAEQARYLSDRGVEYAQGWHFARAMAIDELADSLNRQAA</sequence>
<dbReference type="EMBL" id="CADIKL010000054">
    <property type="protein sequence ID" value="CAB3807622.1"/>
    <property type="molecule type" value="Genomic_DNA"/>
</dbReference>
<keyword evidence="3" id="KW-1003">Cell membrane</keyword>
<dbReference type="PANTHER" id="PTHR33121">
    <property type="entry name" value="CYCLIC DI-GMP PHOSPHODIESTERASE PDEF"/>
    <property type="match status" value="1"/>
</dbReference>
<proteinExistence type="predicted"/>
<dbReference type="EC" id="3.1.4.52" evidence="2"/>